<reference evidence="2 3" key="1">
    <citation type="submission" date="2019-12" db="EMBL/GenBank/DDBJ databases">
        <title>Mucilaginibacter sp. HME9299 genome sequencing and assembly.</title>
        <authorList>
            <person name="Kang H."/>
            <person name="Kim H."/>
            <person name="Joh K."/>
        </authorList>
    </citation>
    <scope>NUCLEOTIDE SEQUENCE [LARGE SCALE GENOMIC DNA]</scope>
    <source>
        <strain evidence="2 3">HME9299</strain>
    </source>
</reference>
<evidence type="ECO:0000313" key="3">
    <source>
        <dbReference type="Proteomes" id="UP000434850"/>
    </source>
</evidence>
<gene>
    <name evidence="2" type="ORF">GO816_10800</name>
</gene>
<name>A0A6I4I9B1_9SPHI</name>
<dbReference type="OrthoDB" id="770034at2"/>
<keyword evidence="1" id="KW-0812">Transmembrane</keyword>
<dbReference type="EMBL" id="WQLA01000003">
    <property type="protein sequence ID" value="MVN91612.1"/>
    <property type="molecule type" value="Genomic_DNA"/>
</dbReference>
<dbReference type="AlphaFoldDB" id="A0A6I4I9B1"/>
<keyword evidence="1" id="KW-1133">Transmembrane helix</keyword>
<evidence type="ECO:0000313" key="2">
    <source>
        <dbReference type="EMBL" id="MVN91612.1"/>
    </source>
</evidence>
<sequence length="110" mass="11944">MSHQITAIPQNSSSLKLRMLIGGSVALVLIAIFLLPVKNVRPEWGQFWMVRPFIIVPLAGATGGAVSYYLTKLLPQSGWVKVATVLLSLLIYIIGLWLGTVLGLAGTLWD</sequence>
<accession>A0A6I4I9B1</accession>
<organism evidence="2 3">
    <name type="scientific">Mucilaginibacter aquatilis</name>
    <dbReference type="NCBI Taxonomy" id="1517760"/>
    <lineage>
        <taxon>Bacteria</taxon>
        <taxon>Pseudomonadati</taxon>
        <taxon>Bacteroidota</taxon>
        <taxon>Sphingobacteriia</taxon>
        <taxon>Sphingobacteriales</taxon>
        <taxon>Sphingobacteriaceae</taxon>
        <taxon>Mucilaginibacter</taxon>
    </lineage>
</organism>
<feature type="transmembrane region" description="Helical" evidence="1">
    <location>
        <begin position="82"/>
        <end position="109"/>
    </location>
</feature>
<feature type="transmembrane region" description="Helical" evidence="1">
    <location>
        <begin position="20"/>
        <end position="37"/>
    </location>
</feature>
<dbReference type="Proteomes" id="UP000434850">
    <property type="component" value="Unassembled WGS sequence"/>
</dbReference>
<feature type="transmembrane region" description="Helical" evidence="1">
    <location>
        <begin position="49"/>
        <end position="70"/>
    </location>
</feature>
<dbReference type="RefSeq" id="WP_157541909.1">
    <property type="nucleotide sequence ID" value="NZ_WQLA01000003.1"/>
</dbReference>
<evidence type="ECO:0000256" key="1">
    <source>
        <dbReference type="SAM" id="Phobius"/>
    </source>
</evidence>
<keyword evidence="3" id="KW-1185">Reference proteome</keyword>
<keyword evidence="1" id="KW-0472">Membrane</keyword>
<proteinExistence type="predicted"/>
<protein>
    <submittedName>
        <fullName evidence="2">Potassium transporter KefB</fullName>
    </submittedName>
</protein>
<comment type="caution">
    <text evidence="2">The sequence shown here is derived from an EMBL/GenBank/DDBJ whole genome shotgun (WGS) entry which is preliminary data.</text>
</comment>